<protein>
    <submittedName>
        <fullName evidence="1">Uncharacterized protein</fullName>
    </submittedName>
</protein>
<gene>
    <name evidence="1" type="ORF">SACU0126_LOCUS8116</name>
</gene>
<dbReference type="AlphaFoldDB" id="A0A7S3W4Z8"/>
<dbReference type="EMBL" id="HBIQ01024732">
    <property type="protein sequence ID" value="CAE0537575.1"/>
    <property type="molecule type" value="Transcribed_RNA"/>
</dbReference>
<sequence>MIFHQHVETPFILNDKEVINATYHIAGEGESTFIISSKGNEALYETHKAKLNKKRDISTVHVIYFNVKEVDGKVVLTHVGNSHPGGKVISMMKGKIADKQKEAMLELQKQVVTL</sequence>
<proteinExistence type="predicted"/>
<organism evidence="1">
    <name type="scientific">Strombidinopsis acuminata</name>
    <dbReference type="NCBI Taxonomy" id="141414"/>
    <lineage>
        <taxon>Eukaryota</taxon>
        <taxon>Sar</taxon>
        <taxon>Alveolata</taxon>
        <taxon>Ciliophora</taxon>
        <taxon>Intramacronucleata</taxon>
        <taxon>Spirotrichea</taxon>
        <taxon>Choreotrichia</taxon>
        <taxon>Choreotrichida</taxon>
        <taxon>Strombidinopsidae</taxon>
        <taxon>Strombidinopsis</taxon>
    </lineage>
</organism>
<name>A0A7S3W4Z8_9SPIT</name>
<evidence type="ECO:0000313" key="1">
    <source>
        <dbReference type="EMBL" id="CAE0537575.1"/>
    </source>
</evidence>
<accession>A0A7S3W4Z8</accession>
<reference evidence="1" key="1">
    <citation type="submission" date="2021-01" db="EMBL/GenBank/DDBJ databases">
        <authorList>
            <person name="Corre E."/>
            <person name="Pelletier E."/>
            <person name="Niang G."/>
            <person name="Scheremetjew M."/>
            <person name="Finn R."/>
            <person name="Kale V."/>
            <person name="Holt S."/>
            <person name="Cochrane G."/>
            <person name="Meng A."/>
            <person name="Brown T."/>
            <person name="Cohen L."/>
        </authorList>
    </citation>
    <scope>NUCLEOTIDE SEQUENCE</scope>
    <source>
        <strain evidence="1">SPMC142</strain>
    </source>
</reference>